<accession>A0A7Y7EAM0</accession>
<proteinExistence type="predicted"/>
<evidence type="ECO:0000313" key="2">
    <source>
        <dbReference type="Proteomes" id="UP000587462"/>
    </source>
</evidence>
<dbReference type="EMBL" id="JABBXF010000088">
    <property type="protein sequence ID" value="NVK81659.1"/>
    <property type="molecule type" value="Genomic_DNA"/>
</dbReference>
<dbReference type="Proteomes" id="UP000587462">
    <property type="component" value="Unassembled WGS sequence"/>
</dbReference>
<name>A0A7Y7EAM0_STRMO</name>
<organism evidence="1 2">
    <name type="scientific">Streptomyces morookaense</name>
    <name type="common">Streptoverticillium morookaense</name>
    <dbReference type="NCBI Taxonomy" id="1970"/>
    <lineage>
        <taxon>Bacteria</taxon>
        <taxon>Bacillati</taxon>
        <taxon>Actinomycetota</taxon>
        <taxon>Actinomycetes</taxon>
        <taxon>Kitasatosporales</taxon>
        <taxon>Streptomycetaceae</taxon>
        <taxon>Streptomyces</taxon>
    </lineage>
</organism>
<comment type="caution">
    <text evidence="1">The sequence shown here is derived from an EMBL/GenBank/DDBJ whole genome shotgun (WGS) entry which is preliminary data.</text>
</comment>
<evidence type="ECO:0000313" key="1">
    <source>
        <dbReference type="EMBL" id="NVK81659.1"/>
    </source>
</evidence>
<reference evidence="1 2" key="1">
    <citation type="submission" date="2020-04" db="EMBL/GenBank/DDBJ databases">
        <title>Draft Genome Sequence of Streptomyces morookaense DSM 40503, an 8-azaguanine-producing strain.</title>
        <authorList>
            <person name="Qi J."/>
            <person name="Gao J.-M."/>
        </authorList>
    </citation>
    <scope>NUCLEOTIDE SEQUENCE [LARGE SCALE GENOMIC DNA]</scope>
    <source>
        <strain evidence="1 2">DSM 40503</strain>
    </source>
</reference>
<dbReference type="AlphaFoldDB" id="A0A7Y7EAM0"/>
<dbReference type="RefSeq" id="WP_171086591.1">
    <property type="nucleotide sequence ID" value="NZ_JABBXF010000088.1"/>
</dbReference>
<gene>
    <name evidence="1" type="ORF">HG542_29000</name>
</gene>
<protein>
    <submittedName>
        <fullName evidence="1">Uncharacterized protein</fullName>
    </submittedName>
</protein>
<sequence>MRSSSAPRRSRSSRSHRGASYLVKYALQLRNYFQAVQGSRTYRTCVVAASTDYRTAIELASLGV</sequence>
<keyword evidence="2" id="KW-1185">Reference proteome</keyword>